<feature type="non-terminal residue" evidence="1">
    <location>
        <position position="1"/>
    </location>
</feature>
<dbReference type="Gene3D" id="2.40.50.140">
    <property type="entry name" value="Nucleic acid-binding proteins"/>
    <property type="match status" value="1"/>
</dbReference>
<name>A0A392NKI0_9FABA</name>
<dbReference type="AlphaFoldDB" id="A0A392NKI0"/>
<organism evidence="1 2">
    <name type="scientific">Trifolium medium</name>
    <dbReference type="NCBI Taxonomy" id="97028"/>
    <lineage>
        <taxon>Eukaryota</taxon>
        <taxon>Viridiplantae</taxon>
        <taxon>Streptophyta</taxon>
        <taxon>Embryophyta</taxon>
        <taxon>Tracheophyta</taxon>
        <taxon>Spermatophyta</taxon>
        <taxon>Magnoliopsida</taxon>
        <taxon>eudicotyledons</taxon>
        <taxon>Gunneridae</taxon>
        <taxon>Pentapetalae</taxon>
        <taxon>rosids</taxon>
        <taxon>fabids</taxon>
        <taxon>Fabales</taxon>
        <taxon>Fabaceae</taxon>
        <taxon>Papilionoideae</taxon>
        <taxon>50 kb inversion clade</taxon>
        <taxon>NPAAA clade</taxon>
        <taxon>Hologalegina</taxon>
        <taxon>IRL clade</taxon>
        <taxon>Trifolieae</taxon>
        <taxon>Trifolium</taxon>
    </lineage>
</organism>
<comment type="caution">
    <text evidence="1">The sequence shown here is derived from an EMBL/GenBank/DDBJ whole genome shotgun (WGS) entry which is preliminary data.</text>
</comment>
<protein>
    <submittedName>
        <fullName evidence="1">Replication factor A protein</fullName>
    </submittedName>
</protein>
<sequence>FRNRVTCCSDGLPIVLLQFVKVNISQGATLVEGVEGVTRMFVDPTIAEVVNFRNGLVHYLSRGLDYIGLLRSSGHTPLSCNLDFIKDYPVRTMAELKNNPQLGVFVVNARICDIVNFDPWWYPVCKCPRIFEKYIGAFHCVKCQLSKFIAAPKVKLTFEVDDETGYGLFKAFDHVMVNVAAVNSSFQLVNVT</sequence>
<keyword evidence="2" id="KW-1185">Reference proteome</keyword>
<evidence type="ECO:0000313" key="2">
    <source>
        <dbReference type="Proteomes" id="UP000265520"/>
    </source>
</evidence>
<dbReference type="Proteomes" id="UP000265520">
    <property type="component" value="Unassembled WGS sequence"/>
</dbReference>
<accession>A0A392NKI0</accession>
<evidence type="ECO:0000313" key="1">
    <source>
        <dbReference type="EMBL" id="MCI00398.1"/>
    </source>
</evidence>
<reference evidence="1 2" key="1">
    <citation type="journal article" date="2018" name="Front. Plant Sci.">
        <title>Red Clover (Trifolium pratense) and Zigzag Clover (T. medium) - A Picture of Genomic Similarities and Differences.</title>
        <authorList>
            <person name="Dluhosova J."/>
            <person name="Istvanek J."/>
            <person name="Nedelnik J."/>
            <person name="Repkova J."/>
        </authorList>
    </citation>
    <scope>NUCLEOTIDE SEQUENCE [LARGE SCALE GENOMIC DNA]</scope>
    <source>
        <strain evidence="2">cv. 10/8</strain>
        <tissue evidence="1">Leaf</tissue>
    </source>
</reference>
<proteinExistence type="predicted"/>
<dbReference type="EMBL" id="LXQA010043084">
    <property type="protein sequence ID" value="MCI00398.1"/>
    <property type="molecule type" value="Genomic_DNA"/>
</dbReference>
<dbReference type="InterPro" id="IPR012340">
    <property type="entry name" value="NA-bd_OB-fold"/>
</dbReference>